<dbReference type="InterPro" id="IPR001810">
    <property type="entry name" value="F-box_dom"/>
</dbReference>
<dbReference type="AlphaFoldDB" id="A0AAD7C098"/>
<evidence type="ECO:0000313" key="2">
    <source>
        <dbReference type="EMBL" id="KAJ7635324.1"/>
    </source>
</evidence>
<keyword evidence="3" id="KW-1185">Reference proteome</keyword>
<gene>
    <name evidence="2" type="ORF">FB45DRAFT_743632</name>
</gene>
<name>A0AAD7C098_9AGAR</name>
<dbReference type="EMBL" id="JARKIF010000007">
    <property type="protein sequence ID" value="KAJ7635324.1"/>
    <property type="molecule type" value="Genomic_DNA"/>
</dbReference>
<dbReference type="PROSITE" id="PS50181">
    <property type="entry name" value="FBOX"/>
    <property type="match status" value="1"/>
</dbReference>
<dbReference type="Proteomes" id="UP001221142">
    <property type="component" value="Unassembled WGS sequence"/>
</dbReference>
<evidence type="ECO:0000313" key="3">
    <source>
        <dbReference type="Proteomes" id="UP001221142"/>
    </source>
</evidence>
<organism evidence="2 3">
    <name type="scientific">Roridomyces roridus</name>
    <dbReference type="NCBI Taxonomy" id="1738132"/>
    <lineage>
        <taxon>Eukaryota</taxon>
        <taxon>Fungi</taxon>
        <taxon>Dikarya</taxon>
        <taxon>Basidiomycota</taxon>
        <taxon>Agaricomycotina</taxon>
        <taxon>Agaricomycetes</taxon>
        <taxon>Agaricomycetidae</taxon>
        <taxon>Agaricales</taxon>
        <taxon>Marasmiineae</taxon>
        <taxon>Mycenaceae</taxon>
        <taxon>Roridomyces</taxon>
    </lineage>
</organism>
<comment type="caution">
    <text evidence="2">The sequence shown here is derived from an EMBL/GenBank/DDBJ whole genome shotgun (WGS) entry which is preliminary data.</text>
</comment>
<evidence type="ECO:0000259" key="1">
    <source>
        <dbReference type="PROSITE" id="PS50181"/>
    </source>
</evidence>
<protein>
    <recommendedName>
        <fullName evidence="1">F-box domain-containing protein</fullName>
    </recommendedName>
</protein>
<dbReference type="SUPFAM" id="SSF81383">
    <property type="entry name" value="F-box domain"/>
    <property type="match status" value="1"/>
</dbReference>
<feature type="domain" description="F-box" evidence="1">
    <location>
        <begin position="57"/>
        <end position="112"/>
    </location>
</feature>
<dbReference type="InterPro" id="IPR036047">
    <property type="entry name" value="F-box-like_dom_sf"/>
</dbReference>
<dbReference type="Gene3D" id="1.20.1280.50">
    <property type="match status" value="1"/>
</dbReference>
<proteinExistence type="predicted"/>
<dbReference type="Pfam" id="PF12937">
    <property type="entry name" value="F-box-like"/>
    <property type="match status" value="1"/>
</dbReference>
<accession>A0AAD7C098</accession>
<sequence length="271" mass="30502">MTSPTTHSCPQCGSGLVQGTHPQSRDYLRHRLSELNSLIAALNAERDALQAESDAIVYPVLSLPPEAMAEIFEHCVASKTIPSPSSAPLLLTQVCRQWRQIAFATPRLWKSLTFQGRVREEVINMWLSRSGNVPLDHNVETRDPSTLGVLLDASLQHAHRWEEMAFVIPFSSMRRLNFGDVLLPLLRKISVDSDYSYKGNIVSHPIVIRNAPALREAHIGTIPRRKFHLPWCQLETLTLRTISLIECLSILEQCSELRNLVLFRASFMSGS</sequence>
<reference evidence="2" key="1">
    <citation type="submission" date="2023-03" db="EMBL/GenBank/DDBJ databases">
        <title>Massive genome expansion in bonnet fungi (Mycena s.s.) driven by repeated elements and novel gene families across ecological guilds.</title>
        <authorList>
            <consortium name="Lawrence Berkeley National Laboratory"/>
            <person name="Harder C.B."/>
            <person name="Miyauchi S."/>
            <person name="Viragh M."/>
            <person name="Kuo A."/>
            <person name="Thoen E."/>
            <person name="Andreopoulos B."/>
            <person name="Lu D."/>
            <person name="Skrede I."/>
            <person name="Drula E."/>
            <person name="Henrissat B."/>
            <person name="Morin E."/>
            <person name="Kohler A."/>
            <person name="Barry K."/>
            <person name="LaButti K."/>
            <person name="Morin E."/>
            <person name="Salamov A."/>
            <person name="Lipzen A."/>
            <person name="Mereny Z."/>
            <person name="Hegedus B."/>
            <person name="Baldrian P."/>
            <person name="Stursova M."/>
            <person name="Weitz H."/>
            <person name="Taylor A."/>
            <person name="Grigoriev I.V."/>
            <person name="Nagy L.G."/>
            <person name="Martin F."/>
            <person name="Kauserud H."/>
        </authorList>
    </citation>
    <scope>NUCLEOTIDE SEQUENCE</scope>
    <source>
        <strain evidence="2">9284</strain>
    </source>
</reference>